<dbReference type="OrthoDB" id="6257037at2759"/>
<dbReference type="EMBL" id="NCKU01004705">
    <property type="protein sequence ID" value="RWS05555.1"/>
    <property type="molecule type" value="Genomic_DNA"/>
</dbReference>
<dbReference type="InterPro" id="IPR052435">
    <property type="entry name" value="YY1-Transcr_Regul"/>
</dbReference>
<keyword evidence="6" id="KW-1185">Reference proteome</keyword>
<name>A0A443QRB6_9ACAR</name>
<feature type="compositionally biased region" description="Basic and acidic residues" evidence="4">
    <location>
        <begin position="318"/>
        <end position="353"/>
    </location>
</feature>
<comment type="caution">
    <text evidence="5">The sequence shown here is derived from an EMBL/GenBank/DDBJ whole genome shotgun (WGS) entry which is preliminary data.</text>
</comment>
<protein>
    <recommendedName>
        <fullName evidence="7">GON-4-like protein</fullName>
    </recommendedName>
</protein>
<dbReference type="AlphaFoldDB" id="A0A443QRB6"/>
<dbReference type="Gene3D" id="1.10.10.60">
    <property type="entry name" value="Homeodomain-like"/>
    <property type="match status" value="1"/>
</dbReference>
<gene>
    <name evidence="5" type="ORF">B4U79_16302</name>
</gene>
<dbReference type="GO" id="GO:0005634">
    <property type="term" value="C:nucleus"/>
    <property type="evidence" value="ECO:0007669"/>
    <property type="project" value="TreeGrafter"/>
</dbReference>
<organism evidence="5 6">
    <name type="scientific">Dinothrombium tinctorium</name>
    <dbReference type="NCBI Taxonomy" id="1965070"/>
    <lineage>
        <taxon>Eukaryota</taxon>
        <taxon>Metazoa</taxon>
        <taxon>Ecdysozoa</taxon>
        <taxon>Arthropoda</taxon>
        <taxon>Chelicerata</taxon>
        <taxon>Arachnida</taxon>
        <taxon>Acari</taxon>
        <taxon>Acariformes</taxon>
        <taxon>Trombidiformes</taxon>
        <taxon>Prostigmata</taxon>
        <taxon>Anystina</taxon>
        <taxon>Parasitengona</taxon>
        <taxon>Trombidioidea</taxon>
        <taxon>Trombidiidae</taxon>
        <taxon>Dinothrombium</taxon>
    </lineage>
</organism>
<evidence type="ECO:0000256" key="1">
    <source>
        <dbReference type="ARBA" id="ARBA00023015"/>
    </source>
</evidence>
<feature type="region of interest" description="Disordered" evidence="4">
    <location>
        <begin position="706"/>
        <end position="725"/>
    </location>
</feature>
<feature type="region of interest" description="Disordered" evidence="4">
    <location>
        <begin position="314"/>
        <end position="353"/>
    </location>
</feature>
<dbReference type="PANTHER" id="PTHR16088">
    <property type="entry name" value="YY1 ASSOCIATED PROTEIN-RELATED"/>
    <property type="match status" value="1"/>
</dbReference>
<evidence type="ECO:0000313" key="5">
    <source>
        <dbReference type="EMBL" id="RWS05555.1"/>
    </source>
</evidence>
<dbReference type="PANTHER" id="PTHR16088:SF3">
    <property type="entry name" value="GON-4-LIKE PROTEIN"/>
    <property type="match status" value="1"/>
</dbReference>
<evidence type="ECO:0000256" key="2">
    <source>
        <dbReference type="ARBA" id="ARBA00023163"/>
    </source>
</evidence>
<dbReference type="Proteomes" id="UP000285301">
    <property type="component" value="Unassembled WGS sequence"/>
</dbReference>
<accession>A0A443QRB6</accession>
<reference evidence="5 6" key="1">
    <citation type="journal article" date="2018" name="Gigascience">
        <title>Genomes of trombidid mites reveal novel predicted allergens and laterally-transferred genes associated with secondary metabolism.</title>
        <authorList>
            <person name="Dong X."/>
            <person name="Chaisiri K."/>
            <person name="Xia D."/>
            <person name="Armstrong S.D."/>
            <person name="Fang Y."/>
            <person name="Donnelly M.J."/>
            <person name="Kadowaki T."/>
            <person name="McGarry J.W."/>
            <person name="Darby A.C."/>
            <person name="Makepeace B.L."/>
        </authorList>
    </citation>
    <scope>NUCLEOTIDE SEQUENCE [LARGE SCALE GENOMIC DNA]</scope>
    <source>
        <strain evidence="5">UoL-WK</strain>
    </source>
</reference>
<dbReference type="GO" id="GO:0003712">
    <property type="term" value="F:transcription coregulator activity"/>
    <property type="evidence" value="ECO:0007669"/>
    <property type="project" value="TreeGrafter"/>
</dbReference>
<dbReference type="GO" id="GO:0006355">
    <property type="term" value="P:regulation of DNA-templated transcription"/>
    <property type="evidence" value="ECO:0007669"/>
    <property type="project" value="TreeGrafter"/>
</dbReference>
<keyword evidence="1" id="KW-0805">Transcription regulation</keyword>
<sequence length="797" mass="92232">MPRCNQLSSSLTNDDMLLLHQQMSQHVQLLTQTFVLTVQRNTLKSIAETAKFLLKELSKFSENREYSFFRTVNLSDALSITEDDDLKPSDKLKHATSWRLCPLSAQTKLIIVSNPNVFQFPSLLPTNGYYDIDIEKEAKVKKKTFTPSEDSLIALGLEQFKPLHKKCYKLIQQLLIPIKTEEQIKIHVKNLKRSKKIADDKNPIKYYLRTGKAPISKRMLVTPIRHQSKYTDLSSLPEWLIQELERVDPLVHHNYCLKRNHGQIEGISKRRCIIPLSPYKKAFSIVKKYKMFKPFHKFKPIKPKPAVCRVLQVDEQSSETKEANERNGEKENPEKREITSKEKINNDLGDESMRPIEEALTTCESESKIDDEDNESDLEALMVASSTITTNKMRSNQNFQSKREGKKQLAAKHKESTTLILSENWLENDPKKAEKEDVLAEHFLACAREVLTDNQDYIQFLTYLNEFSEKRSSSSFNPESVKQFYDNIEQLLLKVNAREVLDELVLFLGPQEAAKCGKFFDYLYWRRFIGFVRKLEVYFGDDSSTLFRLYKALLHLKQNESLIDKKKLRSTVSKAVNNQPYLMHEFSSLFLDEKPSDHLFANDEDFDEIEVTSDDDECDNAKCAKDYMENIHLDLTSDDLKYGTSDCPCKKCHNESSDAMKKRHCIACSIKFIGGKVYLQGFKKPQLAEIHYVNATAQQKAKNVGSQVTKSNGCEKESESPKNDVNVNSNEMWTIEDDKLILELCKSKLIEVSDPCLGQEVFREIGSRLNRHPCDVLNRFRHLMDIFKRDKMKELEK</sequence>
<keyword evidence="2" id="KW-0804">Transcription</keyword>
<dbReference type="STRING" id="1965070.A0A443QRB6"/>
<evidence type="ECO:0000256" key="3">
    <source>
        <dbReference type="ARBA" id="ARBA00023242"/>
    </source>
</evidence>
<keyword evidence="3" id="KW-0539">Nucleus</keyword>
<evidence type="ECO:0000256" key="4">
    <source>
        <dbReference type="SAM" id="MobiDB-lite"/>
    </source>
</evidence>
<evidence type="ECO:0008006" key="7">
    <source>
        <dbReference type="Google" id="ProtNLM"/>
    </source>
</evidence>
<feature type="compositionally biased region" description="Basic and acidic residues" evidence="4">
    <location>
        <begin position="713"/>
        <end position="722"/>
    </location>
</feature>
<proteinExistence type="predicted"/>
<evidence type="ECO:0000313" key="6">
    <source>
        <dbReference type="Proteomes" id="UP000285301"/>
    </source>
</evidence>